<dbReference type="Gene3D" id="3.30.70.20">
    <property type="match status" value="1"/>
</dbReference>
<organism evidence="8 9">
    <name type="scientific">Entotheonella factor</name>
    <dbReference type="NCBI Taxonomy" id="1429438"/>
    <lineage>
        <taxon>Bacteria</taxon>
        <taxon>Pseudomonadati</taxon>
        <taxon>Nitrospinota/Tectimicrobiota group</taxon>
        <taxon>Candidatus Tectimicrobiota</taxon>
        <taxon>Candidatus Entotheonellia</taxon>
        <taxon>Candidatus Entotheonellales</taxon>
        <taxon>Candidatus Entotheonellaceae</taxon>
        <taxon>Candidatus Entotheonella</taxon>
    </lineage>
</organism>
<dbReference type="PANTHER" id="PTHR36923">
    <property type="entry name" value="FERREDOXIN"/>
    <property type="match status" value="1"/>
</dbReference>
<comment type="function">
    <text evidence="6">Ferredoxins are iron-sulfur proteins that transfer electrons in a wide variety of metabolic reactions.</text>
</comment>
<dbReference type="Pfam" id="PF13459">
    <property type="entry name" value="Fer4_15"/>
    <property type="match status" value="1"/>
</dbReference>
<dbReference type="HOGENOM" id="CLU_139698_6_4_7"/>
<dbReference type="PRINTS" id="PR00352">
    <property type="entry name" value="3FE4SFRDOXIN"/>
</dbReference>
<dbReference type="PROSITE" id="PS51379">
    <property type="entry name" value="4FE4S_FER_2"/>
    <property type="match status" value="1"/>
</dbReference>
<dbReference type="AlphaFoldDB" id="W4LZ99"/>
<evidence type="ECO:0000256" key="2">
    <source>
        <dbReference type="ARBA" id="ARBA00022723"/>
    </source>
</evidence>
<dbReference type="SUPFAM" id="SSF54862">
    <property type="entry name" value="4Fe-4S ferredoxins"/>
    <property type="match status" value="1"/>
</dbReference>
<keyword evidence="9" id="KW-1185">Reference proteome</keyword>
<dbReference type="InterPro" id="IPR017896">
    <property type="entry name" value="4Fe4S_Fe-S-bd"/>
</dbReference>
<evidence type="ECO:0000256" key="5">
    <source>
        <dbReference type="ARBA" id="ARBA00023014"/>
    </source>
</evidence>
<sequence length="72" mass="7689">MALRIVVDRLRCIGAGNCVDAAPEVFQLDEKDISIIVNPIGAPPDTIVTAAENCPVDAIKIIDEQAGQQLYP</sequence>
<evidence type="ECO:0000256" key="6">
    <source>
        <dbReference type="RuleBase" id="RU368020"/>
    </source>
</evidence>
<protein>
    <recommendedName>
        <fullName evidence="6">Ferredoxin</fullName>
    </recommendedName>
</protein>
<keyword evidence="1 6" id="KW-0813">Transport</keyword>
<dbReference type="GO" id="GO:0009055">
    <property type="term" value="F:electron transfer activity"/>
    <property type="evidence" value="ECO:0007669"/>
    <property type="project" value="UniProtKB-UniRule"/>
</dbReference>
<evidence type="ECO:0000313" key="9">
    <source>
        <dbReference type="Proteomes" id="UP000019141"/>
    </source>
</evidence>
<feature type="domain" description="4Fe-4S ferredoxin-type" evidence="7">
    <location>
        <begin position="3"/>
        <end position="31"/>
    </location>
</feature>
<evidence type="ECO:0000256" key="1">
    <source>
        <dbReference type="ARBA" id="ARBA00022448"/>
    </source>
</evidence>
<proteinExistence type="predicted"/>
<dbReference type="GO" id="GO:0051536">
    <property type="term" value="F:iron-sulfur cluster binding"/>
    <property type="evidence" value="ECO:0007669"/>
    <property type="project" value="UniProtKB-KW"/>
</dbReference>
<keyword evidence="3 6" id="KW-0249">Electron transport</keyword>
<dbReference type="PANTHER" id="PTHR36923:SF3">
    <property type="entry name" value="FERREDOXIN"/>
    <property type="match status" value="1"/>
</dbReference>
<dbReference type="GO" id="GO:0005506">
    <property type="term" value="F:iron ion binding"/>
    <property type="evidence" value="ECO:0007669"/>
    <property type="project" value="UniProtKB-UniRule"/>
</dbReference>
<evidence type="ECO:0000256" key="4">
    <source>
        <dbReference type="ARBA" id="ARBA00023004"/>
    </source>
</evidence>
<dbReference type="InterPro" id="IPR001080">
    <property type="entry name" value="3Fe4S_ferredoxin"/>
</dbReference>
<dbReference type="Proteomes" id="UP000019141">
    <property type="component" value="Unassembled WGS sequence"/>
</dbReference>
<comment type="caution">
    <text evidence="8">The sequence shown here is derived from an EMBL/GenBank/DDBJ whole genome shotgun (WGS) entry which is preliminary data.</text>
</comment>
<keyword evidence="5 6" id="KW-0411">Iron-sulfur</keyword>
<dbReference type="EMBL" id="AZHW01000066">
    <property type="protein sequence ID" value="ETX03228.1"/>
    <property type="molecule type" value="Genomic_DNA"/>
</dbReference>
<evidence type="ECO:0000259" key="7">
    <source>
        <dbReference type="PROSITE" id="PS51379"/>
    </source>
</evidence>
<keyword evidence="4 6" id="KW-0408">Iron</keyword>
<evidence type="ECO:0000256" key="3">
    <source>
        <dbReference type="ARBA" id="ARBA00022982"/>
    </source>
</evidence>
<accession>W4LZ99</accession>
<reference evidence="8 9" key="1">
    <citation type="journal article" date="2014" name="Nature">
        <title>An environmental bacterial taxon with a large and distinct metabolic repertoire.</title>
        <authorList>
            <person name="Wilson M.C."/>
            <person name="Mori T."/>
            <person name="Ruckert C."/>
            <person name="Uria A.R."/>
            <person name="Helf M.J."/>
            <person name="Takada K."/>
            <person name="Gernert C."/>
            <person name="Steffens U.A."/>
            <person name="Heycke N."/>
            <person name="Schmitt S."/>
            <person name="Rinke C."/>
            <person name="Helfrich E.J."/>
            <person name="Brachmann A.O."/>
            <person name="Gurgui C."/>
            <person name="Wakimoto T."/>
            <person name="Kracht M."/>
            <person name="Crusemann M."/>
            <person name="Hentschel U."/>
            <person name="Abe I."/>
            <person name="Matsunaga S."/>
            <person name="Kalinowski J."/>
            <person name="Takeyama H."/>
            <person name="Piel J."/>
        </authorList>
    </citation>
    <scope>NUCLEOTIDE SEQUENCE [LARGE SCALE GENOMIC DNA]</scope>
    <source>
        <strain evidence="9">TSY1</strain>
    </source>
</reference>
<dbReference type="InterPro" id="IPR051269">
    <property type="entry name" value="Fe-S_cluster_ET"/>
</dbReference>
<gene>
    <name evidence="8" type="ORF">ETSY1_00725</name>
</gene>
<name>W4LZ99_ENTF1</name>
<keyword evidence="2 6" id="KW-0479">Metal-binding</keyword>
<evidence type="ECO:0000313" key="8">
    <source>
        <dbReference type="EMBL" id="ETX03228.1"/>
    </source>
</evidence>